<gene>
    <name evidence="2" type="ORF">DUNSADRAFT_5117</name>
</gene>
<feature type="compositionally biased region" description="Basic and acidic residues" evidence="1">
    <location>
        <begin position="157"/>
        <end position="167"/>
    </location>
</feature>
<feature type="compositionally biased region" description="Basic residues" evidence="1">
    <location>
        <begin position="443"/>
        <end position="456"/>
    </location>
</feature>
<feature type="compositionally biased region" description="Basic and acidic residues" evidence="1">
    <location>
        <begin position="58"/>
        <end position="67"/>
    </location>
</feature>
<accession>A0ABQ7H7B8</accession>
<dbReference type="Proteomes" id="UP000815325">
    <property type="component" value="Unassembled WGS sequence"/>
</dbReference>
<keyword evidence="3" id="KW-1185">Reference proteome</keyword>
<evidence type="ECO:0000313" key="3">
    <source>
        <dbReference type="Proteomes" id="UP000815325"/>
    </source>
</evidence>
<feature type="region of interest" description="Disordered" evidence="1">
    <location>
        <begin position="43"/>
        <end position="167"/>
    </location>
</feature>
<evidence type="ECO:0000256" key="1">
    <source>
        <dbReference type="SAM" id="MobiDB-lite"/>
    </source>
</evidence>
<evidence type="ECO:0000313" key="2">
    <source>
        <dbReference type="EMBL" id="KAF5842746.1"/>
    </source>
</evidence>
<dbReference type="EMBL" id="MU069455">
    <property type="protein sequence ID" value="KAF5842746.1"/>
    <property type="molecule type" value="Genomic_DNA"/>
</dbReference>
<comment type="caution">
    <text evidence="2">The sequence shown here is derived from an EMBL/GenBank/DDBJ whole genome shotgun (WGS) entry which is preliminary data.</text>
</comment>
<feature type="compositionally biased region" description="Polar residues" evidence="1">
    <location>
        <begin position="232"/>
        <end position="246"/>
    </location>
</feature>
<proteinExistence type="predicted"/>
<protein>
    <submittedName>
        <fullName evidence="2">Uncharacterized protein</fullName>
    </submittedName>
</protein>
<feature type="compositionally biased region" description="Low complexity" evidence="1">
    <location>
        <begin position="110"/>
        <end position="144"/>
    </location>
</feature>
<reference evidence="2" key="1">
    <citation type="submission" date="2017-08" db="EMBL/GenBank/DDBJ databases">
        <authorList>
            <person name="Polle J.E."/>
            <person name="Barry K."/>
            <person name="Cushman J."/>
            <person name="Schmutz J."/>
            <person name="Tran D."/>
            <person name="Hathwaick L.T."/>
            <person name="Yim W.C."/>
            <person name="Jenkins J."/>
            <person name="Mckie-Krisberg Z.M."/>
            <person name="Prochnik S."/>
            <person name="Lindquist E."/>
            <person name="Dockter R.B."/>
            <person name="Adam C."/>
            <person name="Molina H."/>
            <person name="Bunkerborg J."/>
            <person name="Jin E."/>
            <person name="Buchheim M."/>
            <person name="Magnuson J."/>
        </authorList>
    </citation>
    <scope>NUCLEOTIDE SEQUENCE</scope>
    <source>
        <strain evidence="2">CCAP 19/18</strain>
    </source>
</reference>
<sequence>MQGVGEGEPAVLAKLEKLCRARGVPWTVAHYHAQEGEAVAAVAAESKAGAGDTSQPVVKEEIKEETTRTTTQSEATTPSNASTATPLPQQQLQQQQQQQQQQPSSRRPVTSTDASAAQQAATTATSAASQQTQLGGAGAQSQLGGAAGGRKVQAGGARKDAGGFKKRSEIDRRLDGLVGPSGRLKDASKQNIIKVLRMFNLCDIGPNQGRSRPLAAPERPSAPSNEDHAGASSCSRPTEASANGNHASALGSRDERSEVQGDGASNGDRIGSSEVNGPGPPISSGGMRGAWGGSDRQPPVMTARQRARMADLSLLLDVILKTTSATVKRDFVACGVLNQLQQHSAYGTFANILQELSTNQDYDVRTKAAMLLKKFPVTACQDPHLLQQLGIAPPRVRGPSGFSGFSPALPHLSTAHTNGPHMEIIFALGVYDRDWAAAGKRASKGKGRGVMHRGRKLGGNSPAEGVGGGGDSDGGGEDEAWGCPLSPMDHPPEMLSPVRPELCELEAEADARRLQQQQQRQLQQQGLLQGQGVGADGILLVMDLRTRATAAGHLGSYGTFSAQDMSGSGSGFMDVDPLQPALLAGTAAHAAHVVHSQGAIPEVSMDDAWQTNSVQGNGNAIPEPQEDPDIVEWTRSMPQDYPETWDEPDESFESFVSETVRYRLGKYVTLPDIASRVPSEDCHNLSRKIKREVIQKEKEAFEGRRVQGLFKLIERKKVQHNLYEFVRHSCKRWHAHKAEIKAQKQQQQQQQQP</sequence>
<name>A0ABQ7H7B8_DUNSA</name>
<organism evidence="2 3">
    <name type="scientific">Dunaliella salina</name>
    <name type="common">Green alga</name>
    <name type="synonym">Protococcus salinus</name>
    <dbReference type="NCBI Taxonomy" id="3046"/>
    <lineage>
        <taxon>Eukaryota</taxon>
        <taxon>Viridiplantae</taxon>
        <taxon>Chlorophyta</taxon>
        <taxon>core chlorophytes</taxon>
        <taxon>Chlorophyceae</taxon>
        <taxon>CS clade</taxon>
        <taxon>Chlamydomonadales</taxon>
        <taxon>Dunaliellaceae</taxon>
        <taxon>Dunaliella</taxon>
    </lineage>
</organism>
<feature type="region of interest" description="Disordered" evidence="1">
    <location>
        <begin position="443"/>
        <end position="480"/>
    </location>
</feature>
<feature type="region of interest" description="Disordered" evidence="1">
    <location>
        <begin position="203"/>
        <end position="301"/>
    </location>
</feature>
<feature type="compositionally biased region" description="Low complexity" evidence="1">
    <location>
        <begin position="68"/>
        <end position="103"/>
    </location>
</feature>